<feature type="binding site" evidence="1">
    <location>
        <position position="192"/>
    </location>
    <ligand>
        <name>Zn(2+)</name>
        <dbReference type="ChEBI" id="CHEBI:29105"/>
    </ligand>
</feature>
<dbReference type="SUPFAM" id="SSF53187">
    <property type="entry name" value="Zn-dependent exopeptidases"/>
    <property type="match status" value="1"/>
</dbReference>
<dbReference type="Gene3D" id="3.40.630.10">
    <property type="entry name" value="Zn peptidases"/>
    <property type="match status" value="1"/>
</dbReference>
<keyword evidence="1" id="KW-0479">Metal-binding</keyword>
<proteinExistence type="predicted"/>
<dbReference type="Proteomes" id="UP000241158">
    <property type="component" value="Unassembled WGS sequence"/>
</dbReference>
<dbReference type="AlphaFoldDB" id="A0A2P7B2N2"/>
<dbReference type="Pfam" id="PF16221">
    <property type="entry name" value="HTH_47"/>
    <property type="match status" value="1"/>
</dbReference>
<reference evidence="6" key="1">
    <citation type="submission" date="2017-11" db="EMBL/GenBank/DDBJ databases">
        <authorList>
            <person name="Kuznetsova I."/>
            <person name="Sazanova A."/>
            <person name="Chirak E."/>
            <person name="Safronova V."/>
            <person name="Willems A."/>
        </authorList>
    </citation>
    <scope>NUCLEOTIDE SEQUENCE [LARGE SCALE GENOMIC DNA]</scope>
    <source>
        <strain evidence="6">PEPV15</strain>
    </source>
</reference>
<dbReference type="InterPro" id="IPR032589">
    <property type="entry name" value="DUF4910"/>
</dbReference>
<dbReference type="Pfam" id="PF09940">
    <property type="entry name" value="DUF2172"/>
    <property type="match status" value="1"/>
</dbReference>
<evidence type="ECO:0000313" key="5">
    <source>
        <dbReference type="EMBL" id="PSH60729.1"/>
    </source>
</evidence>
<dbReference type="Gene3D" id="1.10.10.10">
    <property type="entry name" value="Winged helix-like DNA-binding domain superfamily/Winged helix DNA-binding domain"/>
    <property type="match status" value="1"/>
</dbReference>
<dbReference type="InterPro" id="IPR032610">
    <property type="entry name" value="DUF2172"/>
</dbReference>
<evidence type="ECO:0000259" key="3">
    <source>
        <dbReference type="Pfam" id="PF16221"/>
    </source>
</evidence>
<dbReference type="InterPro" id="IPR032622">
    <property type="entry name" value="UCP01524_HTH"/>
</dbReference>
<sequence length="454" mass="50440">MVSFDTIRSTGDAEVDVGIRIYALAARLFPICRSITGDGVRETLQILGQQIDLTQYEVPTGTPVLDWTVPQEWNIRDAYIKNPSGEKVLDLAENNLHVLGYSIPVQKTMPLGELKSHIHTLPEQPSLIPYRTSYYNEQWGFCMAHDDFAQLEDGNYEVYIDSEKRDGHLSYGEYVHKGHTDRDVLLSAHICHPSLANDNCSGLALLACLAKALRTRKTRYNYRFLFAPGTIGALTWLAGNEHKVSSIDHGLIVSCVGDGGGPNYKRSRRGNSVIDQVMEYVLSVDERHGTISEFSPYGYDERQYCSPGFNLPVGLFQRSAFGTFPEYHTSADNLDFISPEHLASSYRMIMEAIDILEMNWTPLNLFPKGEPQLGRRGLYSALGGDKSAGETAMGYLWVLNLADGNHTLLDITRRSGMSFRDIARAAQLLLANGLLADISEQPPQAGETSISGHT</sequence>
<feature type="binding site" evidence="1">
    <location>
        <position position="198"/>
    </location>
    <ligand>
        <name>Zn(2+)</name>
        <dbReference type="ChEBI" id="CHEBI:29105"/>
    </ligand>
</feature>
<protein>
    <submittedName>
        <fullName evidence="5">Peptidase M28</fullName>
    </submittedName>
</protein>
<keyword evidence="1" id="KW-0862">Zinc</keyword>
<comment type="cofactor">
    <cofactor evidence="1">
        <name>Zn(2+)</name>
        <dbReference type="ChEBI" id="CHEBI:29105"/>
    </cofactor>
    <text evidence="1">Binds 1 zinc ion per subunit.</text>
</comment>
<feature type="domain" description="DUF2172" evidence="2">
    <location>
        <begin position="72"/>
        <end position="163"/>
    </location>
</feature>
<feature type="binding site" evidence="1">
    <location>
        <position position="328"/>
    </location>
    <ligand>
        <name>Zn(2+)</name>
        <dbReference type="ChEBI" id="CHEBI:29105"/>
    </ligand>
</feature>
<dbReference type="InterPro" id="IPR012353">
    <property type="entry name" value="UCP015244"/>
</dbReference>
<dbReference type="PIRSF" id="PIRSF015244">
    <property type="entry name" value="UCP015244"/>
    <property type="match status" value="1"/>
</dbReference>
<dbReference type="RefSeq" id="WP_106715425.1">
    <property type="nucleotide sequence ID" value="NZ_JACHXT010000004.1"/>
</dbReference>
<feature type="domain" description="UCP01524 winged helix-turn-helix" evidence="3">
    <location>
        <begin position="361"/>
        <end position="436"/>
    </location>
</feature>
<accession>A0A2P7B2N2</accession>
<dbReference type="Gene3D" id="3.50.30.90">
    <property type="match status" value="1"/>
</dbReference>
<evidence type="ECO:0000313" key="6">
    <source>
        <dbReference type="Proteomes" id="UP000241158"/>
    </source>
</evidence>
<gene>
    <name evidence="5" type="ORF">CU100_05220</name>
</gene>
<evidence type="ECO:0000259" key="4">
    <source>
        <dbReference type="Pfam" id="PF16254"/>
    </source>
</evidence>
<keyword evidence="6" id="KW-1185">Reference proteome</keyword>
<dbReference type="GO" id="GO:0046872">
    <property type="term" value="F:metal ion binding"/>
    <property type="evidence" value="ECO:0007669"/>
    <property type="project" value="UniProtKB-KW"/>
</dbReference>
<organism evidence="5 6">
    <name type="scientific">Phyllobacterium endophyticum</name>
    <dbReference type="NCBI Taxonomy" id="1149773"/>
    <lineage>
        <taxon>Bacteria</taxon>
        <taxon>Pseudomonadati</taxon>
        <taxon>Pseudomonadota</taxon>
        <taxon>Alphaproteobacteria</taxon>
        <taxon>Hyphomicrobiales</taxon>
        <taxon>Phyllobacteriaceae</taxon>
        <taxon>Phyllobacterium</taxon>
    </lineage>
</organism>
<evidence type="ECO:0000256" key="1">
    <source>
        <dbReference type="PIRSR" id="PIRSR015244-50"/>
    </source>
</evidence>
<comment type="caution">
    <text evidence="5">The sequence shown here is derived from an EMBL/GenBank/DDBJ whole genome shotgun (WGS) entry which is preliminary data.</text>
</comment>
<evidence type="ECO:0000259" key="2">
    <source>
        <dbReference type="Pfam" id="PF09940"/>
    </source>
</evidence>
<dbReference type="EMBL" id="PGGN01000001">
    <property type="protein sequence ID" value="PSH60729.1"/>
    <property type="molecule type" value="Genomic_DNA"/>
</dbReference>
<feature type="domain" description="DUF4910" evidence="4">
    <location>
        <begin position="22"/>
        <end position="359"/>
    </location>
</feature>
<dbReference type="OrthoDB" id="9765654at2"/>
<name>A0A2P7B2N2_9HYPH</name>
<dbReference type="Pfam" id="PF16254">
    <property type="entry name" value="DUF4910"/>
    <property type="match status" value="1"/>
</dbReference>
<dbReference type="InterPro" id="IPR036388">
    <property type="entry name" value="WH-like_DNA-bd_sf"/>
</dbReference>